<name>A0ACB5SRW1_AMBMO</name>
<accession>A0ACB5SRW1</accession>
<proteinExistence type="predicted"/>
<evidence type="ECO:0000313" key="1">
    <source>
        <dbReference type="EMBL" id="GME71016.1"/>
    </source>
</evidence>
<comment type="caution">
    <text evidence="1">The sequence shown here is derived from an EMBL/GenBank/DDBJ whole genome shotgun (WGS) entry which is preliminary data.</text>
</comment>
<evidence type="ECO:0000313" key="2">
    <source>
        <dbReference type="Proteomes" id="UP001165064"/>
    </source>
</evidence>
<sequence>MRPAIKRDSFLKNDRRTPINNQLPTTIDIPNAKALSIDDLTKMEESFMKEEGLDDIMEYHIDTSRYSKKETVTMVSHDFNQVEASASASAPNSNSAQVTQHVPHSESTTSASSNKETLVGQDTTTSTANSSVASDSDSDDDEDWKDMNTQVDLPHIYNLKGDKVDSFIYNKPEPGSGLSAPGSVGSDSTTPTPTEHKSGVFNKMLFNRKSTSSKGKKPQQQQRLRSAATQESESGYTRIAGEAQATKYQEMDSQFDYLFKSEHSNLRKLQDLNSTASFGSSTSLNNPQKLDQRRQSSATIISYDSEDDAALNPSNQMATTKSLLTDSQKIAYAALVKLIIVRMHEELNKIRGTGSVQIMEKLAKAQKSFTNWSMRVMDLLYDHLGIQEAKEREMIELLSCHGVEVDDLTTWMDSHLTVNNNFKNLDSIKADVKMIDFHKDKETENIEVDVRWTLICDLFLILLESSVYDSRSRTLLLNFGDSIAIKNLEIYNFERRITDSLEVDETLDMVYNEQQLDESGILKEHKKRAKTKKLVKIGLATAAGGLVIGLSAGLLAPVIGAGVAAGLTTIGISGTSGFLAGTGGSAIIATGGVLTGMKIGAEGMAHRAGSVNTFEFQPLHNNGRVNLILTVSGWMSGTKDDIRLPFSTVDPVMGDLYSILWEPEMLTSMGQTIGIIANEVLTQSIQQILGSTILIALMSAIQLPMMLSKLSYLLDNPWNVSLDRAWSAGLVLADTLRRKRLGVRPITLVGFSLGARLIYSCLLDLAKTGDYGLVQNVYMFGAPCVVKDDQIALARSVISGRFVNGYSKKDWILGYLFRATAGGLSTVAGLSPINQVENFNCSEYVQGHMEYRTMMPKLLKMLDWEVLSEEFVEITEPDPEQIERERKLISEFEEAAAQDKLRQEKAQKKRKSWIPPLGGWFGKSKNKEWWEMYEEAQVEETKAGAKAESDTSSVKSGTSTKESLKGFKLKSREPSRTATPTTPHFQTNEDQYAYDLKTESTDSLPPLVLGQSPRTTPRHSPMPSRNPSRAGSIASSGGSSHSAHSLTSRKGLGGLDFHVVGSPPPPEGMKPFRLASLTGSGSASGMNNKKGSPTPSPRTPSFKINIMKGMSAGSNSNDDDSKSSGTSSIGSSMGSVHSTPRRDGTKIVNTALVDNPSPLSRNITMAINEAERKSSSSSTIHHPSLADHPTPVIHRAETDPYGAYDIPKTENIKMSYDDDFDLDFYDQSNTTSDSVKKTSPNSKNNNSKNNKSKDSFIDYGDDDEFPTDERHMTISIS</sequence>
<gene>
    <name evidence="1" type="ORF">Amon02_000042200</name>
</gene>
<dbReference type="Proteomes" id="UP001165064">
    <property type="component" value="Unassembled WGS sequence"/>
</dbReference>
<reference evidence="1" key="1">
    <citation type="submission" date="2023-04" db="EMBL/GenBank/DDBJ databases">
        <title>Ambrosiozyma monospora NBRC 10751.</title>
        <authorList>
            <person name="Ichikawa N."/>
            <person name="Sato H."/>
            <person name="Tonouchi N."/>
        </authorList>
    </citation>
    <scope>NUCLEOTIDE SEQUENCE</scope>
    <source>
        <strain evidence="1">NBRC 10751</strain>
    </source>
</reference>
<organism evidence="1 2">
    <name type="scientific">Ambrosiozyma monospora</name>
    <name type="common">Yeast</name>
    <name type="synonym">Endomycopsis monosporus</name>
    <dbReference type="NCBI Taxonomy" id="43982"/>
    <lineage>
        <taxon>Eukaryota</taxon>
        <taxon>Fungi</taxon>
        <taxon>Dikarya</taxon>
        <taxon>Ascomycota</taxon>
        <taxon>Saccharomycotina</taxon>
        <taxon>Pichiomycetes</taxon>
        <taxon>Pichiales</taxon>
        <taxon>Pichiaceae</taxon>
        <taxon>Ambrosiozyma</taxon>
    </lineage>
</organism>
<protein>
    <submittedName>
        <fullName evidence="1">Unnamed protein product</fullName>
    </submittedName>
</protein>
<keyword evidence="2" id="KW-1185">Reference proteome</keyword>
<dbReference type="EMBL" id="BSXS01000132">
    <property type="protein sequence ID" value="GME71016.1"/>
    <property type="molecule type" value="Genomic_DNA"/>
</dbReference>